<evidence type="ECO:0000256" key="5">
    <source>
        <dbReference type="RuleBase" id="RU362125"/>
    </source>
</evidence>
<dbReference type="InterPro" id="IPR009100">
    <property type="entry name" value="AcylCoA_DH/oxidase_NM_dom_sf"/>
</dbReference>
<dbReference type="GO" id="GO:0003995">
    <property type="term" value="F:acyl-CoA dehydrogenase activity"/>
    <property type="evidence" value="ECO:0007669"/>
    <property type="project" value="TreeGrafter"/>
</dbReference>
<dbReference type="Gene3D" id="1.20.140.10">
    <property type="entry name" value="Butyryl-CoA Dehydrogenase, subunit A, domain 3"/>
    <property type="match status" value="1"/>
</dbReference>
<sequence length="382" mass="42113">MIIEKWLDPIKPMLAKWVEPKDWELLSSFEQSLTQIAQDKVKNLPIQAKTLLASQGYGMLDVDSKLGGKGRSQLLQALVQFICGYHNMDYRDVANVGHGRMIALHGSDKQQKLWLPKMASGSLVGIAATEEHGGSRVQNTKTVAKRNGRAHFLTGEKVYISRIKEAAVFVVFFKFEQDESLSAALIKPSRKGIKTELWESIGLKGWSWGKVTFENVPIINQDVLGARGQGMAIFKEHFIYYRPMVAMTTLGVAAAVLDQAIAHINMRISRKDIAIPRDTALEDFADHFAGINAGMLSTLCAVVQNVENTAHSSLWSRSGKAWSVEQAYKAVSELALLIGATAFKADNFVAKALCDLRGFLLADGIHDALRRSAGRTLMDLPS</sequence>
<keyword evidence="4 5" id="KW-0274">FAD</keyword>
<feature type="domain" description="Acyl-CoA dehydrogenase/oxidase N-terminal" evidence="8">
    <location>
        <begin position="46"/>
        <end position="121"/>
    </location>
</feature>
<dbReference type="InterPro" id="IPR009075">
    <property type="entry name" value="AcylCo_DH/oxidase_C"/>
</dbReference>
<comment type="caution">
    <text evidence="9">The sequence shown here is derived from an EMBL/GenBank/DDBJ whole genome shotgun (WGS) entry which is preliminary data.</text>
</comment>
<evidence type="ECO:0000256" key="4">
    <source>
        <dbReference type="ARBA" id="ARBA00022827"/>
    </source>
</evidence>
<gene>
    <name evidence="9" type="ORF">A3D35_02500</name>
</gene>
<dbReference type="Gene3D" id="2.40.110.10">
    <property type="entry name" value="Butyryl-CoA Dehydrogenase, subunit A, domain 2"/>
    <property type="match status" value="1"/>
</dbReference>
<evidence type="ECO:0000256" key="2">
    <source>
        <dbReference type="ARBA" id="ARBA00009347"/>
    </source>
</evidence>
<name>A0A1G2HYQ6_9BACT</name>
<evidence type="ECO:0000256" key="1">
    <source>
        <dbReference type="ARBA" id="ARBA00001974"/>
    </source>
</evidence>
<dbReference type="Pfam" id="PF02771">
    <property type="entry name" value="Acyl-CoA_dh_N"/>
    <property type="match status" value="1"/>
</dbReference>
<proteinExistence type="inferred from homology"/>
<dbReference type="InterPro" id="IPR046373">
    <property type="entry name" value="Acyl-CoA_Oxase/DH_mid-dom_sf"/>
</dbReference>
<dbReference type="PANTHER" id="PTHR43884:SF37">
    <property type="entry name" value="ACYL-COA DEHYDROGENASE"/>
    <property type="match status" value="1"/>
</dbReference>
<evidence type="ECO:0000259" key="6">
    <source>
        <dbReference type="Pfam" id="PF00441"/>
    </source>
</evidence>
<feature type="domain" description="Acyl-CoA dehydrogenase/oxidase C-terminal" evidence="6">
    <location>
        <begin position="228"/>
        <end position="377"/>
    </location>
</feature>
<evidence type="ECO:0000259" key="8">
    <source>
        <dbReference type="Pfam" id="PF02771"/>
    </source>
</evidence>
<protein>
    <recommendedName>
        <fullName evidence="11">Acyl-CoA dehydrogenase</fullName>
    </recommendedName>
</protein>
<dbReference type="PANTHER" id="PTHR43884">
    <property type="entry name" value="ACYL-COA DEHYDROGENASE"/>
    <property type="match status" value="1"/>
</dbReference>
<dbReference type="InterPro" id="IPR036250">
    <property type="entry name" value="AcylCo_DH-like_C"/>
</dbReference>
<evidence type="ECO:0008006" key="11">
    <source>
        <dbReference type="Google" id="ProtNLM"/>
    </source>
</evidence>
<accession>A0A1G2HYQ6</accession>
<reference evidence="9 10" key="1">
    <citation type="journal article" date="2016" name="Nat. Commun.">
        <title>Thousands of microbial genomes shed light on interconnected biogeochemical processes in an aquifer system.</title>
        <authorList>
            <person name="Anantharaman K."/>
            <person name="Brown C.T."/>
            <person name="Hug L.A."/>
            <person name="Sharon I."/>
            <person name="Castelle C.J."/>
            <person name="Probst A.J."/>
            <person name="Thomas B.C."/>
            <person name="Singh A."/>
            <person name="Wilkins M.J."/>
            <person name="Karaoz U."/>
            <person name="Brodie E.L."/>
            <person name="Williams K.H."/>
            <person name="Hubbard S.S."/>
            <person name="Banfield J.F."/>
        </authorList>
    </citation>
    <scope>NUCLEOTIDE SEQUENCE [LARGE SCALE GENOMIC DNA]</scope>
</reference>
<dbReference type="InterPro" id="IPR013786">
    <property type="entry name" value="AcylCoA_DH/ox_N"/>
</dbReference>
<evidence type="ECO:0000259" key="7">
    <source>
        <dbReference type="Pfam" id="PF02770"/>
    </source>
</evidence>
<dbReference type="SUPFAM" id="SSF56645">
    <property type="entry name" value="Acyl-CoA dehydrogenase NM domain-like"/>
    <property type="match status" value="1"/>
</dbReference>
<dbReference type="Gene3D" id="1.10.540.10">
    <property type="entry name" value="Acyl-CoA dehydrogenase/oxidase, N-terminal domain"/>
    <property type="match status" value="1"/>
</dbReference>
<dbReference type="AlphaFoldDB" id="A0A1G2HYQ6"/>
<feature type="domain" description="Acyl-CoA oxidase/dehydrogenase middle" evidence="7">
    <location>
        <begin position="126"/>
        <end position="216"/>
    </location>
</feature>
<dbReference type="STRING" id="1802206.A3D35_02500"/>
<dbReference type="SUPFAM" id="SSF47203">
    <property type="entry name" value="Acyl-CoA dehydrogenase C-terminal domain-like"/>
    <property type="match status" value="1"/>
</dbReference>
<evidence type="ECO:0000313" key="10">
    <source>
        <dbReference type="Proteomes" id="UP000176421"/>
    </source>
</evidence>
<comment type="cofactor">
    <cofactor evidence="1 5">
        <name>FAD</name>
        <dbReference type="ChEBI" id="CHEBI:57692"/>
    </cofactor>
</comment>
<organism evidence="9 10">
    <name type="scientific">Candidatus Staskawiczbacteria bacterium RIFCSPHIGHO2_02_FULL_34_9</name>
    <dbReference type="NCBI Taxonomy" id="1802206"/>
    <lineage>
        <taxon>Bacteria</taxon>
        <taxon>Candidatus Staskawicziibacteriota</taxon>
    </lineage>
</organism>
<dbReference type="InterPro" id="IPR037069">
    <property type="entry name" value="AcylCoA_DH/ox_N_sf"/>
</dbReference>
<evidence type="ECO:0000256" key="3">
    <source>
        <dbReference type="ARBA" id="ARBA00022630"/>
    </source>
</evidence>
<evidence type="ECO:0000313" key="9">
    <source>
        <dbReference type="EMBL" id="OGZ67615.1"/>
    </source>
</evidence>
<keyword evidence="5" id="KW-0560">Oxidoreductase</keyword>
<keyword evidence="3 5" id="KW-0285">Flavoprotein</keyword>
<comment type="similarity">
    <text evidence="2 5">Belongs to the acyl-CoA dehydrogenase family.</text>
</comment>
<dbReference type="Pfam" id="PF02770">
    <property type="entry name" value="Acyl-CoA_dh_M"/>
    <property type="match status" value="1"/>
</dbReference>
<dbReference type="InterPro" id="IPR006091">
    <property type="entry name" value="Acyl-CoA_Oxase/DH_mid-dom"/>
</dbReference>
<dbReference type="GO" id="GO:0050660">
    <property type="term" value="F:flavin adenine dinucleotide binding"/>
    <property type="evidence" value="ECO:0007669"/>
    <property type="project" value="InterPro"/>
</dbReference>
<dbReference type="Proteomes" id="UP000176421">
    <property type="component" value="Unassembled WGS sequence"/>
</dbReference>
<dbReference type="EMBL" id="MHOS01000034">
    <property type="protein sequence ID" value="OGZ67615.1"/>
    <property type="molecule type" value="Genomic_DNA"/>
</dbReference>
<dbReference type="Pfam" id="PF00441">
    <property type="entry name" value="Acyl-CoA_dh_1"/>
    <property type="match status" value="1"/>
</dbReference>
<dbReference type="CDD" id="cd00567">
    <property type="entry name" value="ACAD"/>
    <property type="match status" value="1"/>
</dbReference>